<dbReference type="RefSeq" id="WP_004804058.1">
    <property type="nucleotide sequence ID" value="NZ_AUGJ01000018.1"/>
</dbReference>
<evidence type="ECO:0000256" key="4">
    <source>
        <dbReference type="ARBA" id="ARBA00022485"/>
    </source>
</evidence>
<feature type="domain" description="Radical SAM core" evidence="11">
    <location>
        <begin position="14"/>
        <end position="241"/>
    </location>
</feature>
<evidence type="ECO:0000313" key="12">
    <source>
        <dbReference type="EMBL" id="EMD16024.1"/>
    </source>
</evidence>
<dbReference type="SFLD" id="SFLDS00029">
    <property type="entry name" value="Radical_SAM"/>
    <property type="match status" value="1"/>
</dbReference>
<evidence type="ECO:0000256" key="3">
    <source>
        <dbReference type="ARBA" id="ARBA00021356"/>
    </source>
</evidence>
<evidence type="ECO:0000256" key="2">
    <source>
        <dbReference type="ARBA" id="ARBA00009777"/>
    </source>
</evidence>
<dbReference type="GO" id="GO:0043365">
    <property type="term" value="F:[formate-C-acetyltransferase]-activating enzyme activity"/>
    <property type="evidence" value="ECO:0007669"/>
    <property type="project" value="UniProtKB-UniRule"/>
</dbReference>
<name>M2PKD4_9FIRM</name>
<keyword evidence="13" id="KW-1185">Reference proteome</keyword>
<keyword evidence="4 10" id="KW-0004">4Fe-4S</keyword>
<dbReference type="BioCyc" id="ECAT999415-HMP:GTTI-1758-MONOMER"/>
<dbReference type="EC" id="1.97.1.4" evidence="10"/>
<dbReference type="Pfam" id="PF04055">
    <property type="entry name" value="Radical_SAM"/>
    <property type="match status" value="1"/>
</dbReference>
<dbReference type="GO" id="GO:0046872">
    <property type="term" value="F:metal ion binding"/>
    <property type="evidence" value="ECO:0007669"/>
    <property type="project" value="UniProtKB-UniRule"/>
</dbReference>
<dbReference type="Gene3D" id="3.20.20.70">
    <property type="entry name" value="Aldolase class I"/>
    <property type="match status" value="1"/>
</dbReference>
<dbReference type="PROSITE" id="PS01087">
    <property type="entry name" value="RADICAL_ACTIVATING"/>
    <property type="match status" value="1"/>
</dbReference>
<dbReference type="NCBIfam" id="TIGR02493">
    <property type="entry name" value="PFLA"/>
    <property type="match status" value="1"/>
</dbReference>
<accession>M2PKD4</accession>
<dbReference type="Proteomes" id="UP000011758">
    <property type="component" value="Unassembled WGS sequence"/>
</dbReference>
<evidence type="ECO:0000256" key="6">
    <source>
        <dbReference type="ARBA" id="ARBA00022723"/>
    </source>
</evidence>
<sequence>MIGRVHSIETFGLVDGPGIRFVLFLHGCPLRCQFCHNPDTWGSSRYEERTAEDVYHQAMRYHTYWGSDGGVTVSGGEPLLQMDFLIELFKKLKLKNVHTCIDTSGGCFTRTGEWFKKFEELMKYTDLLLVDIKEINDDRHITLTTQSNKNILDMCQYLSSIHKPIWIRHVLVPQRTDYDEDLDSLYIFMQTLTNIQRVEVLPYHTLGIYKWKELGLDYPLEGIDPPTKERVENAKKRLHCDEYNEYKRT</sequence>
<keyword evidence="7 10" id="KW-0560">Oxidoreductase</keyword>
<dbReference type="SUPFAM" id="SSF102114">
    <property type="entry name" value="Radical SAM enzymes"/>
    <property type="match status" value="1"/>
</dbReference>
<dbReference type="InterPro" id="IPR013785">
    <property type="entry name" value="Aldolase_TIM"/>
</dbReference>
<comment type="cofactor">
    <cofactor evidence="10">
        <name>[4Fe-4S] cluster</name>
        <dbReference type="ChEBI" id="CHEBI:49883"/>
    </cofactor>
    <text evidence="10">Binds 1 [4Fe-4S] cluster. The cluster is coordinated with 3 cysteines and an exchangeable S-adenosyl-L-methionine.</text>
</comment>
<keyword evidence="10" id="KW-0963">Cytoplasm</keyword>
<keyword evidence="8 10" id="KW-0408">Iron</keyword>
<dbReference type="GO" id="GO:0051539">
    <property type="term" value="F:4 iron, 4 sulfur cluster binding"/>
    <property type="evidence" value="ECO:0007669"/>
    <property type="project" value="UniProtKB-UniRule"/>
</dbReference>
<proteinExistence type="inferred from homology"/>
<keyword evidence="9 10" id="KW-0411">Iron-sulfur</keyword>
<dbReference type="InterPro" id="IPR001989">
    <property type="entry name" value="Radical_activat_CS"/>
</dbReference>
<dbReference type="InterPro" id="IPR007197">
    <property type="entry name" value="rSAM"/>
</dbReference>
<reference evidence="12 13" key="1">
    <citation type="submission" date="2013-02" db="EMBL/GenBank/DDBJ databases">
        <title>The Genome Sequence of Lactobacillus catenaformis F0143.</title>
        <authorList>
            <consortium name="The Broad Institute Genome Sequencing Platform"/>
            <person name="Earl A."/>
            <person name="Ward D."/>
            <person name="Feldgarden M."/>
            <person name="Gevers D."/>
            <person name="Izard J."/>
            <person name="Blanton J.M."/>
            <person name="Mathney J."/>
            <person name="Dewhirst F.E."/>
            <person name="Young S.K."/>
            <person name="Zeng Q."/>
            <person name="Gargeya S."/>
            <person name="Fitzgerald M."/>
            <person name="Haas B."/>
            <person name="Abouelleil A."/>
            <person name="Alvarado L."/>
            <person name="Arachchi H.M."/>
            <person name="Berlin A."/>
            <person name="Chapman S.B."/>
            <person name="Gearin G."/>
            <person name="Goldberg J."/>
            <person name="Griggs A."/>
            <person name="Gujja S."/>
            <person name="Hansen M."/>
            <person name="Heiman D."/>
            <person name="Howarth C."/>
            <person name="Larimer J."/>
            <person name="Lui A."/>
            <person name="MacDonald P.J.P."/>
            <person name="McCowen C."/>
            <person name="Montmayeur A."/>
            <person name="Murphy C."/>
            <person name="Neiman D."/>
            <person name="Pearson M."/>
            <person name="Priest M."/>
            <person name="Roberts A."/>
            <person name="Saif S."/>
            <person name="Shea T."/>
            <person name="Sisk P."/>
            <person name="Stolte C."/>
            <person name="Sykes S."/>
            <person name="Wortman J."/>
            <person name="Nusbaum C."/>
            <person name="Birren B."/>
        </authorList>
    </citation>
    <scope>NUCLEOTIDE SEQUENCE [LARGE SCALE GENOMIC DNA]</scope>
    <source>
        <strain evidence="12 13">OT 569</strain>
    </source>
</reference>
<dbReference type="AlphaFoldDB" id="M2PKD4"/>
<evidence type="ECO:0000256" key="7">
    <source>
        <dbReference type="ARBA" id="ARBA00023002"/>
    </source>
</evidence>
<dbReference type="PATRIC" id="fig|999415.3.peg.1723"/>
<dbReference type="PROSITE" id="PS51918">
    <property type="entry name" value="RADICAL_SAM"/>
    <property type="match status" value="1"/>
</dbReference>
<dbReference type="InterPro" id="IPR058240">
    <property type="entry name" value="rSAM_sf"/>
</dbReference>
<comment type="caution">
    <text evidence="12">The sequence shown here is derived from an EMBL/GenBank/DDBJ whole genome shotgun (WGS) entry which is preliminary data.</text>
</comment>
<evidence type="ECO:0000256" key="10">
    <source>
        <dbReference type="RuleBase" id="RU362053"/>
    </source>
</evidence>
<evidence type="ECO:0000313" key="13">
    <source>
        <dbReference type="Proteomes" id="UP000011758"/>
    </source>
</evidence>
<dbReference type="InterPro" id="IPR034457">
    <property type="entry name" value="Organic_radical-activating"/>
</dbReference>
<dbReference type="PANTHER" id="PTHR30352:SF5">
    <property type="entry name" value="PYRUVATE FORMATE-LYASE 1-ACTIVATING ENZYME"/>
    <property type="match status" value="1"/>
</dbReference>
<protein>
    <recommendedName>
        <fullName evidence="3 10">Pyruvate formate-lyase-activating enzyme</fullName>
        <ecNumber evidence="10">1.97.1.4</ecNumber>
    </recommendedName>
</protein>
<keyword evidence="12" id="KW-0670">Pyruvate</keyword>
<evidence type="ECO:0000256" key="5">
    <source>
        <dbReference type="ARBA" id="ARBA00022691"/>
    </source>
</evidence>
<dbReference type="GO" id="GO:0005737">
    <property type="term" value="C:cytoplasm"/>
    <property type="evidence" value="ECO:0007669"/>
    <property type="project" value="UniProtKB-SubCell"/>
</dbReference>
<keyword evidence="6 10" id="KW-0479">Metal-binding</keyword>
<dbReference type="SFLD" id="SFLDG01066">
    <property type="entry name" value="organic_radical-activating_enz"/>
    <property type="match status" value="1"/>
</dbReference>
<evidence type="ECO:0000259" key="11">
    <source>
        <dbReference type="PROSITE" id="PS51918"/>
    </source>
</evidence>
<evidence type="ECO:0000256" key="8">
    <source>
        <dbReference type="ARBA" id="ARBA00023004"/>
    </source>
</evidence>
<evidence type="ECO:0000256" key="1">
    <source>
        <dbReference type="ARBA" id="ARBA00003141"/>
    </source>
</evidence>
<comment type="similarity">
    <text evidence="2 10">Belongs to the organic radical-activating enzymes family.</text>
</comment>
<dbReference type="CDD" id="cd01335">
    <property type="entry name" value="Radical_SAM"/>
    <property type="match status" value="1"/>
</dbReference>
<keyword evidence="12" id="KW-0456">Lyase</keyword>
<evidence type="ECO:0000256" key="9">
    <source>
        <dbReference type="ARBA" id="ARBA00023014"/>
    </source>
</evidence>
<dbReference type="GO" id="GO:0016829">
    <property type="term" value="F:lyase activity"/>
    <property type="evidence" value="ECO:0007669"/>
    <property type="project" value="UniProtKB-KW"/>
</dbReference>
<dbReference type="InterPro" id="IPR012839">
    <property type="entry name" value="Organic_radical_activase"/>
</dbReference>
<keyword evidence="5 10" id="KW-0949">S-adenosyl-L-methionine</keyword>
<gene>
    <name evidence="12" type="ORF">HMPREF9943_01696</name>
</gene>
<comment type="subcellular location">
    <subcellularLocation>
        <location evidence="10">Cytoplasm</location>
    </subcellularLocation>
</comment>
<comment type="function">
    <text evidence="1 10">Activation of pyruvate formate-lyase under anaerobic conditions by generation of an organic free radical, using S-adenosylmethionine and reduced flavodoxin as cosubstrates to produce 5'-deoxy-adenosine.</text>
</comment>
<dbReference type="PANTHER" id="PTHR30352">
    <property type="entry name" value="PYRUVATE FORMATE-LYASE-ACTIVATING ENZYME"/>
    <property type="match status" value="1"/>
</dbReference>
<dbReference type="STRING" id="999415.HMPREF9943_01696"/>
<dbReference type="InterPro" id="IPR012838">
    <property type="entry name" value="PFL1_activating"/>
</dbReference>
<comment type="catalytic activity">
    <reaction evidence="10">
        <text>glycyl-[formate C-acetyltransferase] + reduced [flavodoxin] + S-adenosyl-L-methionine = glycin-2-yl radical-[formate C-acetyltransferase] + semiquinone [flavodoxin] + 5'-deoxyadenosine + L-methionine + H(+)</text>
        <dbReference type="Rhea" id="RHEA:19225"/>
        <dbReference type="Rhea" id="RHEA-COMP:10622"/>
        <dbReference type="Rhea" id="RHEA-COMP:12190"/>
        <dbReference type="Rhea" id="RHEA-COMP:12191"/>
        <dbReference type="Rhea" id="RHEA-COMP:14480"/>
        <dbReference type="ChEBI" id="CHEBI:15378"/>
        <dbReference type="ChEBI" id="CHEBI:17319"/>
        <dbReference type="ChEBI" id="CHEBI:29947"/>
        <dbReference type="ChEBI" id="CHEBI:32722"/>
        <dbReference type="ChEBI" id="CHEBI:57618"/>
        <dbReference type="ChEBI" id="CHEBI:57844"/>
        <dbReference type="ChEBI" id="CHEBI:59789"/>
        <dbReference type="ChEBI" id="CHEBI:140311"/>
        <dbReference type="EC" id="1.97.1.4"/>
    </reaction>
</comment>
<dbReference type="eggNOG" id="COG1180">
    <property type="taxonomic scope" value="Bacteria"/>
</dbReference>
<organism evidence="12 13">
    <name type="scientific">Eggerthia catenaformis OT 569 = DSM 20559</name>
    <dbReference type="NCBI Taxonomy" id="999415"/>
    <lineage>
        <taxon>Bacteria</taxon>
        <taxon>Bacillati</taxon>
        <taxon>Bacillota</taxon>
        <taxon>Erysipelotrichia</taxon>
        <taxon>Erysipelotrichales</taxon>
        <taxon>Coprobacillaceae</taxon>
        <taxon>Eggerthia</taxon>
    </lineage>
</organism>
<dbReference type="PIRSF" id="PIRSF000371">
    <property type="entry name" value="PFL_act_enz"/>
    <property type="match status" value="1"/>
</dbReference>
<dbReference type="EMBL" id="AGEJ01000025">
    <property type="protein sequence ID" value="EMD16024.1"/>
    <property type="molecule type" value="Genomic_DNA"/>
</dbReference>